<evidence type="ECO:0000256" key="1">
    <source>
        <dbReference type="SAM" id="MobiDB-lite"/>
    </source>
</evidence>
<sequence>MTFFSQPSSKRICSSSHFSSQSGSGRRDCTVSFGNRALFTCRLVGCSGFSVRRADAISTPILANAARALSPNCARYFFM</sequence>
<evidence type="ECO:0000313" key="3">
    <source>
        <dbReference type="Proteomes" id="UP000672934"/>
    </source>
</evidence>
<comment type="caution">
    <text evidence="2">The sequence shown here is derived from an EMBL/GenBank/DDBJ whole genome shotgun (WGS) entry which is preliminary data.</text>
</comment>
<feature type="region of interest" description="Disordered" evidence="1">
    <location>
        <begin position="1"/>
        <end position="28"/>
    </location>
</feature>
<dbReference type="Proteomes" id="UP000672934">
    <property type="component" value="Unassembled WGS sequence"/>
</dbReference>
<proteinExistence type="predicted"/>
<feature type="compositionally biased region" description="Polar residues" evidence="1">
    <location>
        <begin position="1"/>
        <end position="13"/>
    </location>
</feature>
<gene>
    <name evidence="2" type="ORF">LMG31506_06460</name>
</gene>
<reference evidence="2" key="1">
    <citation type="submission" date="2021-03" db="EMBL/GenBank/DDBJ databases">
        <authorList>
            <person name="Peeters C."/>
        </authorList>
    </citation>
    <scope>NUCLEOTIDE SEQUENCE</scope>
    <source>
        <strain evidence="2">LMG 31506</strain>
    </source>
</reference>
<evidence type="ECO:0000313" key="2">
    <source>
        <dbReference type="EMBL" id="CAG2158703.1"/>
    </source>
</evidence>
<keyword evidence="3" id="KW-1185">Reference proteome</keyword>
<protein>
    <submittedName>
        <fullName evidence="2">Uncharacterized protein</fullName>
    </submittedName>
</protein>
<organism evidence="2 3">
    <name type="scientific">Cupriavidus yeoncheonensis</name>
    <dbReference type="NCBI Taxonomy" id="1462994"/>
    <lineage>
        <taxon>Bacteria</taxon>
        <taxon>Pseudomonadati</taxon>
        <taxon>Pseudomonadota</taxon>
        <taxon>Betaproteobacteria</taxon>
        <taxon>Burkholderiales</taxon>
        <taxon>Burkholderiaceae</taxon>
        <taxon>Cupriavidus</taxon>
    </lineage>
</organism>
<name>A0A916J2K8_9BURK</name>
<dbReference type="AlphaFoldDB" id="A0A916J2K8"/>
<feature type="compositionally biased region" description="Low complexity" evidence="1">
    <location>
        <begin position="14"/>
        <end position="24"/>
    </location>
</feature>
<dbReference type="EMBL" id="CAJPUY010000077">
    <property type="protein sequence ID" value="CAG2158703.1"/>
    <property type="molecule type" value="Genomic_DNA"/>
</dbReference>
<accession>A0A916J2K8</accession>